<evidence type="ECO:0000256" key="9">
    <source>
        <dbReference type="RuleBase" id="RU361277"/>
    </source>
</evidence>
<name>A0A8J9ZFK4_BRALA</name>
<feature type="domain" description="Enoyl reductase (ER)" evidence="10">
    <location>
        <begin position="14"/>
        <end position="344"/>
    </location>
</feature>
<proteinExistence type="inferred from homology"/>
<dbReference type="Gene3D" id="3.40.50.720">
    <property type="entry name" value="NAD(P)-binding Rossmann-like Domain"/>
    <property type="match status" value="1"/>
</dbReference>
<evidence type="ECO:0000259" key="10">
    <source>
        <dbReference type="SMART" id="SM00829"/>
    </source>
</evidence>
<comment type="similarity">
    <text evidence="2 9">Belongs to the zinc-containing alcohol dehydrogenase family.</text>
</comment>
<dbReference type="SMART" id="SM00829">
    <property type="entry name" value="PKS_ER"/>
    <property type="match status" value="1"/>
</dbReference>
<evidence type="ECO:0000313" key="12">
    <source>
        <dbReference type="Proteomes" id="UP000838412"/>
    </source>
</evidence>
<evidence type="ECO:0000256" key="8">
    <source>
        <dbReference type="ARBA" id="ARBA00032485"/>
    </source>
</evidence>
<evidence type="ECO:0000256" key="1">
    <source>
        <dbReference type="ARBA" id="ARBA00001947"/>
    </source>
</evidence>
<dbReference type="PANTHER" id="PTHR43161">
    <property type="entry name" value="SORBITOL DEHYDROGENASE"/>
    <property type="match status" value="1"/>
</dbReference>
<dbReference type="SUPFAM" id="SSF51735">
    <property type="entry name" value="NAD(P)-binding Rossmann-fold domains"/>
    <property type="match status" value="1"/>
</dbReference>
<dbReference type="InterPro" id="IPR013154">
    <property type="entry name" value="ADH-like_N"/>
</dbReference>
<dbReference type="OrthoDB" id="1879366at2759"/>
<dbReference type="PROSITE" id="PS00059">
    <property type="entry name" value="ADH_ZINC"/>
    <property type="match status" value="1"/>
</dbReference>
<dbReference type="InterPro" id="IPR045306">
    <property type="entry name" value="SDH-like"/>
</dbReference>
<comment type="cofactor">
    <cofactor evidence="1 9">
        <name>Zn(2+)</name>
        <dbReference type="ChEBI" id="CHEBI:29105"/>
    </cofactor>
</comment>
<dbReference type="GO" id="GO:0003939">
    <property type="term" value="F:L-iditol 2-dehydrogenase (NAD+) activity"/>
    <property type="evidence" value="ECO:0007669"/>
    <property type="project" value="TreeGrafter"/>
</dbReference>
<dbReference type="InterPro" id="IPR036291">
    <property type="entry name" value="NAD(P)-bd_dom_sf"/>
</dbReference>
<evidence type="ECO:0000256" key="5">
    <source>
        <dbReference type="ARBA" id="ARBA00023002"/>
    </source>
</evidence>
<keyword evidence="3 9" id="KW-0479">Metal-binding</keyword>
<dbReference type="GO" id="GO:0006062">
    <property type="term" value="P:sorbitol catabolic process"/>
    <property type="evidence" value="ECO:0007669"/>
    <property type="project" value="TreeGrafter"/>
</dbReference>
<evidence type="ECO:0000256" key="7">
    <source>
        <dbReference type="ARBA" id="ARBA00026132"/>
    </source>
</evidence>
<dbReference type="InterPro" id="IPR011032">
    <property type="entry name" value="GroES-like_sf"/>
</dbReference>
<dbReference type="GO" id="GO:0008270">
    <property type="term" value="F:zinc ion binding"/>
    <property type="evidence" value="ECO:0007669"/>
    <property type="project" value="InterPro"/>
</dbReference>
<sequence length="351" mass="37161">MSETNLSAVVVEKGKLKLEERPIPKPGKHEVQLAMHSVGICGSDMSILKNGFIGQFVLTEPMVSGHEASGTVSQVGEGVTHLIVGDRVAIEPGMPCRYCTNCKAGRYYLCSDLKFCSAPSVQGLMCRYKVHPADLCYKLPDNVSYEEGALMEPLSVAVHACKRAGITIGNKVFVSGAGTIGLVCLLVAKAMGAAQVVIADVNPKRLETAKQMGADVTVHVTSRDSQEVADQVIGALGDNPDVTMECSGAQAGVQTGIYATKSGGVMVQVGLGADMVTIPLVNAALREIDIRGTFAYPNCYPTALSMIASGQVDVKPLVTHRFSLEQTLEAFEVAKRGEGIKVMVKCDKNNA</sequence>
<dbReference type="InterPro" id="IPR013149">
    <property type="entry name" value="ADH-like_C"/>
</dbReference>
<dbReference type="PANTHER" id="PTHR43161:SF9">
    <property type="entry name" value="SORBITOL DEHYDROGENASE"/>
    <property type="match status" value="1"/>
</dbReference>
<keyword evidence="12" id="KW-1185">Reference proteome</keyword>
<evidence type="ECO:0000256" key="2">
    <source>
        <dbReference type="ARBA" id="ARBA00008072"/>
    </source>
</evidence>
<gene>
    <name evidence="11" type="primary">SORD</name>
    <name evidence="11" type="ORF">BLAG_LOCUS12765</name>
</gene>
<dbReference type="Pfam" id="PF00107">
    <property type="entry name" value="ADH_zinc_N"/>
    <property type="match status" value="1"/>
</dbReference>
<keyword evidence="5" id="KW-0560">Oxidoreductase</keyword>
<dbReference type="InterPro" id="IPR002328">
    <property type="entry name" value="ADH_Zn_CS"/>
</dbReference>
<dbReference type="FunFam" id="3.40.50.720:FF:000068">
    <property type="entry name" value="Sorbitol dehydrogenase"/>
    <property type="match status" value="1"/>
</dbReference>
<protein>
    <recommendedName>
        <fullName evidence="7">Sorbitol dehydrogenase</fullName>
    </recommendedName>
    <alternativeName>
        <fullName evidence="8">Polyol dehydrogenase</fullName>
    </alternativeName>
</protein>
<organism evidence="11 12">
    <name type="scientific">Branchiostoma lanceolatum</name>
    <name type="common">Common lancelet</name>
    <name type="synonym">Amphioxus lanceolatum</name>
    <dbReference type="NCBI Taxonomy" id="7740"/>
    <lineage>
        <taxon>Eukaryota</taxon>
        <taxon>Metazoa</taxon>
        <taxon>Chordata</taxon>
        <taxon>Cephalochordata</taxon>
        <taxon>Leptocardii</taxon>
        <taxon>Amphioxiformes</taxon>
        <taxon>Branchiostomatidae</taxon>
        <taxon>Branchiostoma</taxon>
    </lineage>
</organism>
<dbReference type="CDD" id="cd05285">
    <property type="entry name" value="sorbitol_DH"/>
    <property type="match status" value="1"/>
</dbReference>
<reference evidence="11" key="1">
    <citation type="submission" date="2022-01" db="EMBL/GenBank/DDBJ databases">
        <authorList>
            <person name="Braso-Vives M."/>
        </authorList>
    </citation>
    <scope>NUCLEOTIDE SEQUENCE</scope>
</reference>
<dbReference type="Proteomes" id="UP000838412">
    <property type="component" value="Chromosome 2"/>
</dbReference>
<accession>A0A8J9ZFK4</accession>
<dbReference type="AlphaFoldDB" id="A0A8J9ZFK4"/>
<dbReference type="SUPFAM" id="SSF50129">
    <property type="entry name" value="GroES-like"/>
    <property type="match status" value="1"/>
</dbReference>
<keyword evidence="6" id="KW-0520">NAD</keyword>
<dbReference type="InterPro" id="IPR020843">
    <property type="entry name" value="ER"/>
</dbReference>
<keyword evidence="4 9" id="KW-0862">Zinc</keyword>
<evidence type="ECO:0000256" key="3">
    <source>
        <dbReference type="ARBA" id="ARBA00022723"/>
    </source>
</evidence>
<dbReference type="Gene3D" id="3.90.180.10">
    <property type="entry name" value="Medium-chain alcohol dehydrogenases, catalytic domain"/>
    <property type="match status" value="1"/>
</dbReference>
<evidence type="ECO:0000313" key="11">
    <source>
        <dbReference type="EMBL" id="CAH1252769.1"/>
    </source>
</evidence>
<evidence type="ECO:0000256" key="6">
    <source>
        <dbReference type="ARBA" id="ARBA00023027"/>
    </source>
</evidence>
<dbReference type="EMBL" id="OV696687">
    <property type="protein sequence ID" value="CAH1252769.1"/>
    <property type="molecule type" value="Genomic_DNA"/>
</dbReference>
<evidence type="ECO:0000256" key="4">
    <source>
        <dbReference type="ARBA" id="ARBA00022833"/>
    </source>
</evidence>
<dbReference type="Pfam" id="PF08240">
    <property type="entry name" value="ADH_N"/>
    <property type="match status" value="1"/>
</dbReference>